<evidence type="ECO:0000256" key="2">
    <source>
        <dbReference type="SAM" id="Phobius"/>
    </source>
</evidence>
<dbReference type="NCBIfam" id="TIGR03545">
    <property type="entry name" value="TIGR03545 family protein"/>
    <property type="match status" value="1"/>
</dbReference>
<dbReference type="InterPro" id="IPR019934">
    <property type="entry name" value="CHP03545"/>
</dbReference>
<dbReference type="AlphaFoldDB" id="A0A160TBE5"/>
<sequence length="635" mass="69042">MKQWIRWSGLLGFIAVTALLVVIFVLALPWLIKSSIEYIGTEVAGAKVSVDDVDVSFNPLGVTLNRLQVTDAREPMRNLVEFTQADAQLELAPLLLGKGIVRDLGVSNLQFNTERTESGAIAKPTAEEAAAEAAKKAAEEPLVSVEDLPSADEIFAREPLKTTAAGEAMEATYKQRKADVEAAVASVPTQADLAKYEAELKALTSGSFSSLEDFKQRKAKFDELKKRFKADQAAVQQARDVIQASRKDIQLAAANLKNAPGEDLAYLRDKYQLNASGAANMTGLLFGDQAAEWASQALYWYELISPYLASDGVEEPEVIEESRLTGRFVHFPSNDPWPEFLIRNAHITGPFDGGYLVINGRDLTHQQDVTRRPSVLTITGDKLQRVGDLSGLITLDHRQQPATDSAMLTISDWRLAPVNLGIAGAELASSRVQVKADAQVVAGKLNATADATVRDAKFSGAGKTTFAREMNQALAGITQFTVNAGAKGKLLTPKIEFGSDLDKQLSKAFNQRIRAKQDELEAKLRTRLTAQITQYGGDYAGQLQQLAAMDGSMSDRFNALKDMAGQQLEDFTAQKEREAKAKVDAEKAAAQAKIDAEKAAAQAKIDAEKAAAKAEAERKKKEAEQQAKDKLKKLF</sequence>
<dbReference type="EMBL" id="CZQC01000036">
    <property type="protein sequence ID" value="CUS41121.1"/>
    <property type="molecule type" value="Genomic_DNA"/>
</dbReference>
<keyword evidence="2" id="KW-0812">Transmembrane</keyword>
<name>A0A160TBE5_9ZZZZ</name>
<evidence type="ECO:0000256" key="1">
    <source>
        <dbReference type="SAM" id="MobiDB-lite"/>
    </source>
</evidence>
<proteinExistence type="predicted"/>
<keyword evidence="2" id="KW-1133">Transmembrane helix</keyword>
<feature type="transmembrane region" description="Helical" evidence="2">
    <location>
        <begin position="7"/>
        <end position="32"/>
    </location>
</feature>
<gene>
    <name evidence="3" type="ORF">MGWOODY_Tha680</name>
</gene>
<organism evidence="3">
    <name type="scientific">hydrothermal vent metagenome</name>
    <dbReference type="NCBI Taxonomy" id="652676"/>
    <lineage>
        <taxon>unclassified sequences</taxon>
        <taxon>metagenomes</taxon>
        <taxon>ecological metagenomes</taxon>
    </lineage>
</organism>
<feature type="region of interest" description="Disordered" evidence="1">
    <location>
        <begin position="611"/>
        <end position="635"/>
    </location>
</feature>
<keyword evidence="2" id="KW-0472">Membrane</keyword>
<reference evidence="3" key="1">
    <citation type="submission" date="2015-10" db="EMBL/GenBank/DDBJ databases">
        <authorList>
            <person name="Gilbert D.G."/>
        </authorList>
    </citation>
    <scope>NUCLEOTIDE SEQUENCE</scope>
</reference>
<feature type="compositionally biased region" description="Basic and acidic residues" evidence="1">
    <location>
        <begin position="611"/>
        <end position="629"/>
    </location>
</feature>
<accession>A0A160TBE5</accession>
<evidence type="ECO:0000313" key="3">
    <source>
        <dbReference type="EMBL" id="CUS41121.1"/>
    </source>
</evidence>
<protein>
    <submittedName>
        <fullName evidence="3">Uncharacterized conserved secreted protein</fullName>
    </submittedName>
</protein>